<keyword evidence="8" id="KW-0677">Repeat</keyword>
<evidence type="ECO:0000256" key="8">
    <source>
        <dbReference type="ARBA" id="ARBA00022737"/>
    </source>
</evidence>
<sequence length="763" mass="86664">LRNITIDPPPTRLRHLDVSYNNIELFPNWLSGCYELRSLIADHNNLSVLPEYLFSREKNYLQTLRISYNKLKKFPLLPQRKLGVREIYVHCNLLEELPENFFLTFENLIVLNLSSNKLKSFPKPSTQSTIEKNYNLQLEVFGRVESIWEQLATSSCESACIKLPTNITVHSNELQSTPALSTMSTLRVLDLAHNQLDRINLTALVPKTLQFLDLSCNIQLQVDPNQLKVYQSQRAISLVDVSGKNRLSLPTSTDVFNEQCNFEPPWKIGFSETSGKSSKLYISQLRLPHFCNTEGLFGLFDGELNSTNPSNLIKLVPKTLLEERTIKETANEYLKYTLLSAHKDLKECGQKLGLNAVLCHITREKVLTDIKSDMEVKKYVLRVASVGETGSYLVRKNGTIPLVSQKRNMSNKSTLPILIQEPEIFELFLDDSDEFVIIGNKKIWEFMNINSVVREIRSEDNVILAAKKIQDIAQSFGSDENLSIIIIKFVNLGSDVDLLMRELRQAVQRNQIHNSCCHSAVGPQLFTRQFSNRSARSSPSGQSDKNYGELNYKALKNSDLGSTIASRRSTNSRVAESNIARAIRAKIVEEEREETDSALSEEQFKCWEYMLEQNTQLLFDKELNTISKSFTKNKNASISNLNINSNLMRSSNSRPLSASSPQLLFSDLNKPMIPGNAYMSKHLGSSRSIIPNQPALLKSMKMHSTGKIPISGGPNAAYFGSLQRLMPYNLEYDFAIMRERISDDDIEQENRMRQYWGVATTEL</sequence>
<keyword evidence="6" id="KW-0272">Extracellular matrix</keyword>
<dbReference type="Pfam" id="PF00481">
    <property type="entry name" value="PP2C"/>
    <property type="match status" value="1"/>
</dbReference>
<evidence type="ECO:0000313" key="13">
    <source>
        <dbReference type="EnsemblMetazoa" id="MESCA007777-PA"/>
    </source>
</evidence>
<dbReference type="PROSITE" id="PS51450">
    <property type="entry name" value="LRR"/>
    <property type="match status" value="2"/>
</dbReference>
<keyword evidence="7" id="KW-0433">Leucine-rich repeat</keyword>
<keyword evidence="14" id="KW-1185">Reference proteome</keyword>
<evidence type="ECO:0000256" key="1">
    <source>
        <dbReference type="ARBA" id="ARBA00004498"/>
    </source>
</evidence>
<dbReference type="OMA" id="QFKVCQT"/>
<dbReference type="SMART" id="SM00369">
    <property type="entry name" value="LRR_TYP"/>
    <property type="match status" value="4"/>
</dbReference>
<feature type="domain" description="PPM-type phosphatase" evidence="12">
    <location>
        <begin position="267"/>
        <end position="489"/>
    </location>
</feature>
<comment type="similarity">
    <text evidence="2">Belongs to the small leucine-rich proteoglycan (SLRP) family. SLRP class II subfamily.</text>
</comment>
<dbReference type="SUPFAM" id="SSF52058">
    <property type="entry name" value="L domain-like"/>
    <property type="match status" value="1"/>
</dbReference>
<dbReference type="Pfam" id="PF13855">
    <property type="entry name" value="LRR_8"/>
    <property type="match status" value="1"/>
</dbReference>
<keyword evidence="10" id="KW-0325">Glycoprotein</keyword>
<dbReference type="Pfam" id="PF13516">
    <property type="entry name" value="LRR_6"/>
    <property type="match status" value="1"/>
</dbReference>
<dbReference type="PROSITE" id="PS51746">
    <property type="entry name" value="PPM_2"/>
    <property type="match status" value="1"/>
</dbReference>
<evidence type="ECO:0000256" key="11">
    <source>
        <dbReference type="ARBA" id="ARBA00025136"/>
    </source>
</evidence>
<dbReference type="Gene3D" id="3.80.10.10">
    <property type="entry name" value="Ribonuclease Inhibitor"/>
    <property type="match status" value="2"/>
</dbReference>
<dbReference type="STRING" id="36166.T1GVH3"/>
<dbReference type="InterPro" id="IPR003591">
    <property type="entry name" value="Leu-rich_rpt_typical-subtyp"/>
</dbReference>
<dbReference type="Gene3D" id="3.60.40.10">
    <property type="entry name" value="PPM-type phosphatase domain"/>
    <property type="match status" value="1"/>
</dbReference>
<evidence type="ECO:0000313" key="14">
    <source>
        <dbReference type="Proteomes" id="UP000015102"/>
    </source>
</evidence>
<dbReference type="SUPFAM" id="SSF81606">
    <property type="entry name" value="PP2C-like"/>
    <property type="match status" value="1"/>
</dbReference>
<comment type="subcellular location">
    <subcellularLocation>
        <location evidence="1">Secreted</location>
        <location evidence="1">Extracellular space</location>
        <location evidence="1">Extracellular matrix</location>
    </subcellularLocation>
</comment>
<comment type="subunit">
    <text evidence="3">Binds to type I and type II collagen.</text>
</comment>
<evidence type="ECO:0000256" key="2">
    <source>
        <dbReference type="ARBA" id="ARBA00005818"/>
    </source>
</evidence>
<name>T1GVH3_MEGSC</name>
<dbReference type="SMART" id="SM00332">
    <property type="entry name" value="PP2Cc"/>
    <property type="match status" value="1"/>
</dbReference>
<evidence type="ECO:0000256" key="4">
    <source>
        <dbReference type="ARBA" id="ARBA00018230"/>
    </source>
</evidence>
<dbReference type="InterPro" id="IPR032675">
    <property type="entry name" value="LRR_dom_sf"/>
</dbReference>
<evidence type="ECO:0000256" key="9">
    <source>
        <dbReference type="ARBA" id="ARBA00022974"/>
    </source>
</evidence>
<dbReference type="InterPro" id="IPR050333">
    <property type="entry name" value="SLRP"/>
</dbReference>
<dbReference type="Proteomes" id="UP000015102">
    <property type="component" value="Unassembled WGS sequence"/>
</dbReference>
<dbReference type="PANTHER" id="PTHR45712:SF4">
    <property type="entry name" value="FIBROMODULIN"/>
    <property type="match status" value="1"/>
</dbReference>
<protein>
    <recommendedName>
        <fullName evidence="4">Fibromodulin</fullName>
    </recommendedName>
</protein>
<evidence type="ECO:0000256" key="6">
    <source>
        <dbReference type="ARBA" id="ARBA00022530"/>
    </source>
</evidence>
<reference evidence="13" key="2">
    <citation type="submission" date="2015-06" db="UniProtKB">
        <authorList>
            <consortium name="EnsemblMetazoa"/>
        </authorList>
    </citation>
    <scope>IDENTIFICATION</scope>
</reference>
<keyword evidence="9" id="KW-0654">Proteoglycan</keyword>
<dbReference type="PANTHER" id="PTHR45712">
    <property type="entry name" value="AGAP008170-PA"/>
    <property type="match status" value="1"/>
</dbReference>
<dbReference type="Pfam" id="PF00560">
    <property type="entry name" value="LRR_1"/>
    <property type="match status" value="1"/>
</dbReference>
<dbReference type="AlphaFoldDB" id="T1GVH3"/>
<evidence type="ECO:0000256" key="10">
    <source>
        <dbReference type="ARBA" id="ARBA00023180"/>
    </source>
</evidence>
<reference evidence="14" key="1">
    <citation type="submission" date="2013-02" db="EMBL/GenBank/DDBJ databases">
        <authorList>
            <person name="Hughes D."/>
        </authorList>
    </citation>
    <scope>NUCLEOTIDE SEQUENCE</scope>
    <source>
        <strain>Durham</strain>
        <strain evidence="14">NC isolate 2 -- Noor lab</strain>
    </source>
</reference>
<evidence type="ECO:0000256" key="3">
    <source>
        <dbReference type="ARBA" id="ARBA00011226"/>
    </source>
</evidence>
<dbReference type="InterPro" id="IPR001932">
    <property type="entry name" value="PPM-type_phosphatase-like_dom"/>
</dbReference>
<dbReference type="InterPro" id="IPR036457">
    <property type="entry name" value="PPM-type-like_dom_sf"/>
</dbReference>
<keyword evidence="5" id="KW-0964">Secreted</keyword>
<dbReference type="InterPro" id="IPR001611">
    <property type="entry name" value="Leu-rich_rpt"/>
</dbReference>
<evidence type="ECO:0000256" key="7">
    <source>
        <dbReference type="ARBA" id="ARBA00022614"/>
    </source>
</evidence>
<evidence type="ECO:0000259" key="12">
    <source>
        <dbReference type="PROSITE" id="PS51746"/>
    </source>
</evidence>
<organism evidence="13 14">
    <name type="scientific">Megaselia scalaris</name>
    <name type="common">Humpbacked fly</name>
    <name type="synonym">Phora scalaris</name>
    <dbReference type="NCBI Taxonomy" id="36166"/>
    <lineage>
        <taxon>Eukaryota</taxon>
        <taxon>Metazoa</taxon>
        <taxon>Ecdysozoa</taxon>
        <taxon>Arthropoda</taxon>
        <taxon>Hexapoda</taxon>
        <taxon>Insecta</taxon>
        <taxon>Pterygota</taxon>
        <taxon>Neoptera</taxon>
        <taxon>Endopterygota</taxon>
        <taxon>Diptera</taxon>
        <taxon>Brachycera</taxon>
        <taxon>Muscomorpha</taxon>
        <taxon>Platypezoidea</taxon>
        <taxon>Phoridae</taxon>
        <taxon>Megaseliini</taxon>
        <taxon>Megaselia</taxon>
    </lineage>
</organism>
<evidence type="ECO:0000256" key="5">
    <source>
        <dbReference type="ARBA" id="ARBA00022525"/>
    </source>
</evidence>
<accession>T1GVH3</accession>
<dbReference type="EMBL" id="CAQQ02194901">
    <property type="status" value="NOT_ANNOTATED_CDS"/>
    <property type="molecule type" value="Genomic_DNA"/>
</dbReference>
<dbReference type="GO" id="GO:0005615">
    <property type="term" value="C:extracellular space"/>
    <property type="evidence" value="ECO:0007669"/>
    <property type="project" value="TreeGrafter"/>
</dbReference>
<dbReference type="EnsemblMetazoa" id="MESCA007777-RA">
    <property type="protein sequence ID" value="MESCA007777-PA"/>
    <property type="gene ID" value="MESCA007777"/>
</dbReference>
<dbReference type="SMART" id="SM00364">
    <property type="entry name" value="LRR_BAC"/>
    <property type="match status" value="5"/>
</dbReference>
<dbReference type="HOGENOM" id="CLU_005692_0_0_1"/>
<proteinExistence type="inferred from homology"/>
<comment type="function">
    <text evidence="11">Affects the rate of fibrils formation. May have a primary role in collagen fibrillogenesis.</text>
</comment>